<gene>
    <name evidence="1" type="ORF">FRX31_015484</name>
</gene>
<proteinExistence type="predicted"/>
<accession>A0A7J6WD83</accession>
<reference evidence="1 2" key="1">
    <citation type="submission" date="2020-06" db="EMBL/GenBank/DDBJ databases">
        <title>Transcriptomic and genomic resources for Thalictrum thalictroides and T. hernandezii: Facilitating candidate gene discovery in an emerging model plant lineage.</title>
        <authorList>
            <person name="Arias T."/>
            <person name="Riano-Pachon D.M."/>
            <person name="Di Stilio V.S."/>
        </authorList>
    </citation>
    <scope>NUCLEOTIDE SEQUENCE [LARGE SCALE GENOMIC DNA]</scope>
    <source>
        <strain evidence="2">cv. WT478/WT964</strain>
        <tissue evidence="1">Leaves</tissue>
    </source>
</reference>
<evidence type="ECO:0000313" key="1">
    <source>
        <dbReference type="EMBL" id="KAF5194933.1"/>
    </source>
</evidence>
<protein>
    <submittedName>
        <fullName evidence="1">Uncharacterized protein</fullName>
    </submittedName>
</protein>
<dbReference type="AlphaFoldDB" id="A0A7J6WD83"/>
<dbReference type="EMBL" id="JABWDY010018085">
    <property type="protein sequence ID" value="KAF5194933.1"/>
    <property type="molecule type" value="Genomic_DNA"/>
</dbReference>
<comment type="caution">
    <text evidence="1">The sequence shown here is derived from an EMBL/GenBank/DDBJ whole genome shotgun (WGS) entry which is preliminary data.</text>
</comment>
<dbReference type="Proteomes" id="UP000554482">
    <property type="component" value="Unassembled WGS sequence"/>
</dbReference>
<sequence>MNIPTEITHTVEASTPHNIHQALRTSCPLESIKEKRKTFYLIWKKGKDTVNTLTISGISRNGGVV</sequence>
<name>A0A7J6WD83_THATH</name>
<organism evidence="1 2">
    <name type="scientific">Thalictrum thalictroides</name>
    <name type="common">Rue-anemone</name>
    <name type="synonym">Anemone thalictroides</name>
    <dbReference type="NCBI Taxonomy" id="46969"/>
    <lineage>
        <taxon>Eukaryota</taxon>
        <taxon>Viridiplantae</taxon>
        <taxon>Streptophyta</taxon>
        <taxon>Embryophyta</taxon>
        <taxon>Tracheophyta</taxon>
        <taxon>Spermatophyta</taxon>
        <taxon>Magnoliopsida</taxon>
        <taxon>Ranunculales</taxon>
        <taxon>Ranunculaceae</taxon>
        <taxon>Thalictroideae</taxon>
        <taxon>Thalictrum</taxon>
    </lineage>
</organism>
<keyword evidence="2" id="KW-1185">Reference proteome</keyword>
<evidence type="ECO:0000313" key="2">
    <source>
        <dbReference type="Proteomes" id="UP000554482"/>
    </source>
</evidence>